<dbReference type="SUPFAM" id="SSF53041">
    <property type="entry name" value="Resolvase-like"/>
    <property type="match status" value="1"/>
</dbReference>
<dbReference type="GO" id="GO:0003677">
    <property type="term" value="F:DNA binding"/>
    <property type="evidence" value="ECO:0007669"/>
    <property type="project" value="UniProtKB-KW"/>
</dbReference>
<keyword evidence="2" id="KW-0233">DNA recombination</keyword>
<reference evidence="4" key="1">
    <citation type="submission" date="2024-05" db="EMBL/GenBank/DDBJ databases">
        <authorList>
            <person name="Bunk B."/>
            <person name="Swiderski J."/>
            <person name="Sproer C."/>
            <person name="Thiel V."/>
        </authorList>
    </citation>
    <scope>NUCLEOTIDE SEQUENCE</scope>
    <source>
        <strain evidence="4">DSM 17735</strain>
    </source>
</reference>
<dbReference type="InterPro" id="IPR006119">
    <property type="entry name" value="Resolv_N"/>
</dbReference>
<accession>A0AAU7LTU8</accession>
<dbReference type="CDD" id="cd03768">
    <property type="entry name" value="SR_ResInv"/>
    <property type="match status" value="1"/>
</dbReference>
<protein>
    <submittedName>
        <fullName evidence="4">Recombinase family protein</fullName>
    </submittedName>
</protein>
<dbReference type="SMART" id="SM00857">
    <property type="entry name" value="Resolvase"/>
    <property type="match status" value="1"/>
</dbReference>
<dbReference type="Gene3D" id="3.40.50.1390">
    <property type="entry name" value="Resolvase, N-terminal catalytic domain"/>
    <property type="match status" value="1"/>
</dbReference>
<dbReference type="EMBL" id="CP157675">
    <property type="protein sequence ID" value="XBP70378.1"/>
    <property type="molecule type" value="Genomic_DNA"/>
</dbReference>
<dbReference type="InterPro" id="IPR050639">
    <property type="entry name" value="SSR_resolvase"/>
</dbReference>
<evidence type="ECO:0000313" key="4">
    <source>
        <dbReference type="EMBL" id="XBP70378.1"/>
    </source>
</evidence>
<name>A0AAU7LTU8_9BURK</name>
<dbReference type="RefSeq" id="WP_349279703.1">
    <property type="nucleotide sequence ID" value="NZ_CBCSCU010000013.1"/>
</dbReference>
<evidence type="ECO:0000256" key="1">
    <source>
        <dbReference type="ARBA" id="ARBA00023125"/>
    </source>
</evidence>
<sequence>MAHLLYLRVSGLSQSVEAQRQAMMQDGVTFKEFSDDGVSGAVLAANRPGFAALLKFARENDTIHVYAVDRLGRDAIDVMTTVKALLAKGVSVYIKGLGLIAPGVGELIVAVLAQVAEMERERIRERTSNGRDVAKASLAATGKTHRGKDSLGRPALADAAAVSAWRTDNKASIATTAKHFNLSDSTVKRYCSTPAAA</sequence>
<organism evidence="4">
    <name type="scientific">Polaromonas hydrogenivorans</name>
    <dbReference type="NCBI Taxonomy" id="335476"/>
    <lineage>
        <taxon>Bacteria</taxon>
        <taxon>Pseudomonadati</taxon>
        <taxon>Pseudomonadota</taxon>
        <taxon>Betaproteobacteria</taxon>
        <taxon>Burkholderiales</taxon>
        <taxon>Comamonadaceae</taxon>
        <taxon>Polaromonas</taxon>
    </lineage>
</organism>
<gene>
    <name evidence="4" type="ORF">ABLV49_00635</name>
</gene>
<dbReference type="InterPro" id="IPR036162">
    <property type="entry name" value="Resolvase-like_N_sf"/>
</dbReference>
<dbReference type="PANTHER" id="PTHR30461">
    <property type="entry name" value="DNA-INVERTASE FROM LAMBDOID PROPHAGE"/>
    <property type="match status" value="1"/>
</dbReference>
<dbReference type="Pfam" id="PF00239">
    <property type="entry name" value="Resolvase"/>
    <property type="match status" value="1"/>
</dbReference>
<feature type="domain" description="Resolvase/invertase-type recombinase catalytic" evidence="3">
    <location>
        <begin position="2"/>
        <end position="138"/>
    </location>
</feature>
<evidence type="ECO:0000256" key="2">
    <source>
        <dbReference type="ARBA" id="ARBA00023172"/>
    </source>
</evidence>
<proteinExistence type="predicted"/>
<evidence type="ECO:0000259" key="3">
    <source>
        <dbReference type="PROSITE" id="PS51736"/>
    </source>
</evidence>
<dbReference type="PANTHER" id="PTHR30461:SF2">
    <property type="entry name" value="SERINE RECOMBINASE PINE-RELATED"/>
    <property type="match status" value="1"/>
</dbReference>
<keyword evidence="1" id="KW-0238">DNA-binding</keyword>
<dbReference type="AlphaFoldDB" id="A0AAU7LTU8"/>
<dbReference type="GO" id="GO:0000150">
    <property type="term" value="F:DNA strand exchange activity"/>
    <property type="evidence" value="ECO:0007669"/>
    <property type="project" value="InterPro"/>
</dbReference>
<dbReference type="PROSITE" id="PS51736">
    <property type="entry name" value="RECOMBINASES_3"/>
    <property type="match status" value="1"/>
</dbReference>